<gene>
    <name evidence="1" type="ORF">HZZ05_13675</name>
</gene>
<proteinExistence type="predicted"/>
<organism evidence="1 2">
    <name type="scientific">Actinomyces bowdenii</name>
    <dbReference type="NCBI Taxonomy" id="131109"/>
    <lineage>
        <taxon>Bacteria</taxon>
        <taxon>Bacillati</taxon>
        <taxon>Actinomycetota</taxon>
        <taxon>Actinomycetes</taxon>
        <taxon>Actinomycetales</taxon>
        <taxon>Actinomycetaceae</taxon>
        <taxon>Actinomyces</taxon>
    </lineage>
</organism>
<comment type="caution">
    <text evidence="1">The sequence shown here is derived from an EMBL/GenBank/DDBJ whole genome shotgun (WGS) entry which is preliminary data.</text>
</comment>
<reference evidence="1 2" key="1">
    <citation type="submission" date="2020-07" db="EMBL/GenBank/DDBJ databases">
        <title>MOT database genomes.</title>
        <authorList>
            <person name="Joseph S."/>
            <person name="Aduse-Opoku J."/>
            <person name="Hashim A."/>
            <person name="Wade W."/>
            <person name="Curtis M."/>
        </authorList>
    </citation>
    <scope>NUCLEOTIDE SEQUENCE [LARGE SCALE GENOMIC DNA]</scope>
    <source>
        <strain evidence="1 2">WMus004</strain>
    </source>
</reference>
<sequence>MASRPLKPAMPVAQQIALLRERGMAIDEGLARQWFANVSYYRLSAYWHPARRLNGRGERSDTFIDGTTFSDVAALYEADRKLRTLMHDGMERIEITMRTRIAELLCIDDVLAYTDPGRFRNTFKHTE</sequence>
<dbReference type="InterPro" id="IPR011664">
    <property type="entry name" value="Abi_system_AbiD/AbiF-like"/>
</dbReference>
<dbReference type="EMBL" id="JACBXV010000387">
    <property type="protein sequence ID" value="NYS70535.1"/>
    <property type="molecule type" value="Genomic_DNA"/>
</dbReference>
<accession>A0A853ENK0</accession>
<dbReference type="RefSeq" id="WP_179901905.1">
    <property type="nucleotide sequence ID" value="NZ_JACBXV010000387.1"/>
</dbReference>
<protein>
    <submittedName>
        <fullName evidence="1">Abi family protein</fullName>
    </submittedName>
</protein>
<evidence type="ECO:0000313" key="2">
    <source>
        <dbReference type="Proteomes" id="UP000572528"/>
    </source>
</evidence>
<dbReference type="Proteomes" id="UP000572528">
    <property type="component" value="Unassembled WGS sequence"/>
</dbReference>
<evidence type="ECO:0000313" key="1">
    <source>
        <dbReference type="EMBL" id="NYS70535.1"/>
    </source>
</evidence>
<dbReference type="AlphaFoldDB" id="A0A853ENK0"/>
<name>A0A853ENK0_9ACTO</name>
<dbReference type="Pfam" id="PF07751">
    <property type="entry name" value="Abi_2"/>
    <property type="match status" value="1"/>
</dbReference>